<dbReference type="InterPro" id="IPR011990">
    <property type="entry name" value="TPR-like_helical_dom_sf"/>
</dbReference>
<sequence>MCFNSSFCLVLMFAASVVFLAGCGGGEVVQSDVSEVDMVNDTIKSDDYFLDYLDVENGRMRYTSRSDSALFYYNLGWHQIMDEGRYAEAELSYRKSLKFDPDFLICQAVLGRLTLDDEERAAIYESVELKRGTLPADEEKLLSVYHDFVHYTNLRERGDTTALPFIRKALLNGEKVFRGLVHKYSGEPWLKSEYVEFINSNHGAEVALDSLAALTRERHAENPFLLGFGASLKAETGELEEALNRAERLEALTNDKSEPKPWAVLADVYFQRGELELAKQHVDRAVQLDSRNLDASRLQTKVDAAIAALSD</sequence>
<keyword evidence="4" id="KW-1185">Reference proteome</keyword>
<dbReference type="SUPFAM" id="SSF48452">
    <property type="entry name" value="TPR-like"/>
    <property type="match status" value="1"/>
</dbReference>
<name>A0A5C7FR97_9BACT</name>
<proteinExistence type="predicted"/>
<evidence type="ECO:0000313" key="4">
    <source>
        <dbReference type="Proteomes" id="UP000321907"/>
    </source>
</evidence>
<dbReference type="PROSITE" id="PS50005">
    <property type="entry name" value="TPR"/>
    <property type="match status" value="1"/>
</dbReference>
<dbReference type="SMART" id="SM00028">
    <property type="entry name" value="TPR"/>
    <property type="match status" value="2"/>
</dbReference>
<gene>
    <name evidence="3" type="ORF">FUA23_11970</name>
</gene>
<feature type="repeat" description="TPR" evidence="1">
    <location>
        <begin position="259"/>
        <end position="292"/>
    </location>
</feature>
<dbReference type="RefSeq" id="WP_147930985.1">
    <property type="nucleotide sequence ID" value="NZ_VOXD01000017.1"/>
</dbReference>
<keyword evidence="2" id="KW-0732">Signal</keyword>
<organism evidence="3 4">
    <name type="scientific">Neolewinella aurantiaca</name>
    <dbReference type="NCBI Taxonomy" id="2602767"/>
    <lineage>
        <taxon>Bacteria</taxon>
        <taxon>Pseudomonadati</taxon>
        <taxon>Bacteroidota</taxon>
        <taxon>Saprospiria</taxon>
        <taxon>Saprospirales</taxon>
        <taxon>Lewinellaceae</taxon>
        <taxon>Neolewinella</taxon>
    </lineage>
</organism>
<comment type="caution">
    <text evidence="3">The sequence shown here is derived from an EMBL/GenBank/DDBJ whole genome shotgun (WGS) entry which is preliminary data.</text>
</comment>
<reference evidence="3 4" key="1">
    <citation type="submission" date="2019-08" db="EMBL/GenBank/DDBJ databases">
        <title>Lewinella sp. strain SSH13 Genome sequencing and assembly.</title>
        <authorList>
            <person name="Kim I."/>
        </authorList>
    </citation>
    <scope>NUCLEOTIDE SEQUENCE [LARGE SCALE GENOMIC DNA]</scope>
    <source>
        <strain evidence="3 4">SSH13</strain>
    </source>
</reference>
<feature type="signal peptide" evidence="2">
    <location>
        <begin position="1"/>
        <end position="20"/>
    </location>
</feature>
<dbReference type="AlphaFoldDB" id="A0A5C7FR97"/>
<feature type="chain" id="PRO_5022981313" description="Tetratricopeptide repeat protein" evidence="2">
    <location>
        <begin position="21"/>
        <end position="311"/>
    </location>
</feature>
<evidence type="ECO:0008006" key="5">
    <source>
        <dbReference type="Google" id="ProtNLM"/>
    </source>
</evidence>
<dbReference type="Proteomes" id="UP000321907">
    <property type="component" value="Unassembled WGS sequence"/>
</dbReference>
<dbReference type="EMBL" id="VOXD01000017">
    <property type="protein sequence ID" value="TXF88999.1"/>
    <property type="molecule type" value="Genomic_DNA"/>
</dbReference>
<dbReference type="InterPro" id="IPR019734">
    <property type="entry name" value="TPR_rpt"/>
</dbReference>
<keyword evidence="1" id="KW-0802">TPR repeat</keyword>
<accession>A0A5C7FR97</accession>
<dbReference type="OrthoDB" id="822850at2"/>
<evidence type="ECO:0000256" key="2">
    <source>
        <dbReference type="SAM" id="SignalP"/>
    </source>
</evidence>
<dbReference type="Gene3D" id="1.25.40.10">
    <property type="entry name" value="Tetratricopeptide repeat domain"/>
    <property type="match status" value="1"/>
</dbReference>
<dbReference type="Pfam" id="PF13181">
    <property type="entry name" value="TPR_8"/>
    <property type="match status" value="2"/>
</dbReference>
<protein>
    <recommendedName>
        <fullName evidence="5">Tetratricopeptide repeat protein</fullName>
    </recommendedName>
</protein>
<evidence type="ECO:0000313" key="3">
    <source>
        <dbReference type="EMBL" id="TXF88999.1"/>
    </source>
</evidence>
<evidence type="ECO:0000256" key="1">
    <source>
        <dbReference type="PROSITE-ProRule" id="PRU00339"/>
    </source>
</evidence>